<reference evidence="6" key="2">
    <citation type="submission" date="2020-10" db="EMBL/GenBank/DDBJ databases">
        <title>Comparative genomics of the Acetobacterium genus.</title>
        <authorList>
            <person name="Marshall C."/>
            <person name="May H."/>
            <person name="Norman S."/>
        </authorList>
    </citation>
    <scope>NUCLEOTIDE SEQUENCE</scope>
    <source>
        <strain evidence="6">DER-2019</strain>
    </source>
</reference>
<keyword evidence="3" id="KW-0238">DNA-binding</keyword>
<protein>
    <submittedName>
        <fullName evidence="6">LysR family transcriptional regulator</fullName>
    </submittedName>
</protein>
<evidence type="ECO:0000256" key="2">
    <source>
        <dbReference type="ARBA" id="ARBA00023015"/>
    </source>
</evidence>
<dbReference type="PANTHER" id="PTHR30346:SF28">
    <property type="entry name" value="HTH-TYPE TRANSCRIPTIONAL REGULATOR CYNR"/>
    <property type="match status" value="1"/>
</dbReference>
<evidence type="ECO:0000256" key="3">
    <source>
        <dbReference type="ARBA" id="ARBA00023125"/>
    </source>
</evidence>
<dbReference type="Proteomes" id="UP000616595">
    <property type="component" value="Unassembled WGS sequence"/>
</dbReference>
<dbReference type="SUPFAM" id="SSF46785">
    <property type="entry name" value="Winged helix' DNA-binding domain"/>
    <property type="match status" value="1"/>
</dbReference>
<dbReference type="GO" id="GO:0003677">
    <property type="term" value="F:DNA binding"/>
    <property type="evidence" value="ECO:0007669"/>
    <property type="project" value="UniProtKB-KW"/>
</dbReference>
<evidence type="ECO:0000256" key="4">
    <source>
        <dbReference type="ARBA" id="ARBA00023163"/>
    </source>
</evidence>
<keyword evidence="7" id="KW-1185">Reference proteome</keyword>
<dbReference type="InterPro" id="IPR005119">
    <property type="entry name" value="LysR_subst-bd"/>
</dbReference>
<organism evidence="6 7">
    <name type="scientific">Acetobacterium paludosum</name>
    <dbReference type="NCBI Taxonomy" id="52693"/>
    <lineage>
        <taxon>Bacteria</taxon>
        <taxon>Bacillati</taxon>
        <taxon>Bacillota</taxon>
        <taxon>Clostridia</taxon>
        <taxon>Eubacteriales</taxon>
        <taxon>Eubacteriaceae</taxon>
        <taxon>Acetobacterium</taxon>
    </lineage>
</organism>
<reference evidence="6" key="1">
    <citation type="submission" date="2019-10" db="EMBL/GenBank/DDBJ databases">
        <authorList>
            <person name="Ross D.E."/>
            <person name="Gulliver D."/>
        </authorList>
    </citation>
    <scope>NUCLEOTIDE SEQUENCE</scope>
    <source>
        <strain evidence="6">DER-2019</strain>
    </source>
</reference>
<dbReference type="InterPro" id="IPR036388">
    <property type="entry name" value="WH-like_DNA-bd_sf"/>
</dbReference>
<feature type="domain" description="HTH lysR-type" evidence="5">
    <location>
        <begin position="1"/>
        <end position="58"/>
    </location>
</feature>
<dbReference type="SUPFAM" id="SSF53850">
    <property type="entry name" value="Periplasmic binding protein-like II"/>
    <property type="match status" value="1"/>
</dbReference>
<keyword evidence="4" id="KW-0804">Transcription</keyword>
<dbReference type="Pfam" id="PF03466">
    <property type="entry name" value="LysR_substrate"/>
    <property type="match status" value="1"/>
</dbReference>
<sequence length="297" mass="34271">MMLKQIRYFQSVVRNQSFTEAAEECFISQSAISQQIQALENELGVQLIVREKRKFFLTPAGEHFYQKSSVILSEFEALCRETMRIGHNEQAELRIGYLKSYGGNEIQLAVIDFSAKYLDVAVQIITGNHEDLYDHLRLGKLDLVLNDQRRAFSDEYVNLLLTESCCHIEIASRNPIADFEWVTTEQLRKISCILVASQNQWETEQTYYRDIVGFKGDFLFFDNLEEARLMVVGGKGFMPIEGGERPSQFGTTISRVPLYKRGSPVHRRYCAFWKVNNSVSKLKEFSEILKSKFNKGN</sequence>
<comment type="similarity">
    <text evidence="1">Belongs to the LysR transcriptional regulatory family.</text>
</comment>
<dbReference type="GO" id="GO:0003700">
    <property type="term" value="F:DNA-binding transcription factor activity"/>
    <property type="evidence" value="ECO:0007669"/>
    <property type="project" value="InterPro"/>
</dbReference>
<dbReference type="FunFam" id="1.10.10.10:FF:000001">
    <property type="entry name" value="LysR family transcriptional regulator"/>
    <property type="match status" value="1"/>
</dbReference>
<dbReference type="PROSITE" id="PS50931">
    <property type="entry name" value="HTH_LYSR"/>
    <property type="match status" value="1"/>
</dbReference>
<dbReference type="Gene3D" id="3.40.190.10">
    <property type="entry name" value="Periplasmic binding protein-like II"/>
    <property type="match status" value="2"/>
</dbReference>
<dbReference type="InterPro" id="IPR036390">
    <property type="entry name" value="WH_DNA-bd_sf"/>
</dbReference>
<name>A0A923HRT0_9FIRM</name>
<evidence type="ECO:0000313" key="7">
    <source>
        <dbReference type="Proteomes" id="UP000616595"/>
    </source>
</evidence>
<dbReference type="InterPro" id="IPR000847">
    <property type="entry name" value="LysR_HTH_N"/>
</dbReference>
<dbReference type="Gene3D" id="1.10.10.10">
    <property type="entry name" value="Winged helix-like DNA-binding domain superfamily/Winged helix DNA-binding domain"/>
    <property type="match status" value="1"/>
</dbReference>
<keyword evidence="2" id="KW-0805">Transcription regulation</keyword>
<evidence type="ECO:0000313" key="6">
    <source>
        <dbReference type="EMBL" id="MBC3887483.1"/>
    </source>
</evidence>
<accession>A0A923HRT0</accession>
<dbReference type="Pfam" id="PF00126">
    <property type="entry name" value="HTH_1"/>
    <property type="match status" value="1"/>
</dbReference>
<dbReference type="OrthoDB" id="108771at2"/>
<proteinExistence type="inferred from homology"/>
<dbReference type="GO" id="GO:0032993">
    <property type="term" value="C:protein-DNA complex"/>
    <property type="evidence" value="ECO:0007669"/>
    <property type="project" value="TreeGrafter"/>
</dbReference>
<gene>
    <name evidence="6" type="ORF">GH810_04085</name>
</gene>
<evidence type="ECO:0000256" key="1">
    <source>
        <dbReference type="ARBA" id="ARBA00009437"/>
    </source>
</evidence>
<dbReference type="AlphaFoldDB" id="A0A923HRT0"/>
<evidence type="ECO:0000259" key="5">
    <source>
        <dbReference type="PROSITE" id="PS50931"/>
    </source>
</evidence>
<dbReference type="PANTHER" id="PTHR30346">
    <property type="entry name" value="TRANSCRIPTIONAL DUAL REGULATOR HCAR-RELATED"/>
    <property type="match status" value="1"/>
</dbReference>
<comment type="caution">
    <text evidence="6">The sequence shown here is derived from an EMBL/GenBank/DDBJ whole genome shotgun (WGS) entry which is preliminary data.</text>
</comment>
<dbReference type="PRINTS" id="PR00039">
    <property type="entry name" value="HTHLYSR"/>
</dbReference>
<dbReference type="EMBL" id="WJBD01000003">
    <property type="protein sequence ID" value="MBC3887483.1"/>
    <property type="molecule type" value="Genomic_DNA"/>
</dbReference>